<gene>
    <name evidence="1" type="ORF">A2685_01080</name>
</gene>
<evidence type="ECO:0000313" key="1">
    <source>
        <dbReference type="EMBL" id="OGM18553.1"/>
    </source>
</evidence>
<sequence length="73" mass="8146">MSEDGNKNHYVATEDGNETIRIEGPLNQQNAVSRKTIIEGQEGMFTAHTRADSYGEAILKILTTFINRKNHGL</sequence>
<comment type="caution">
    <text evidence="1">The sequence shown here is derived from an EMBL/GenBank/DDBJ whole genome shotgun (WGS) entry which is preliminary data.</text>
</comment>
<organism evidence="1 2">
    <name type="scientific">Candidatus Woesebacteria bacterium RIFCSPHIGHO2_01_FULL_37_10</name>
    <dbReference type="NCBI Taxonomy" id="1802489"/>
    <lineage>
        <taxon>Bacteria</taxon>
        <taxon>Candidatus Woeseibacteriota</taxon>
    </lineage>
</organism>
<name>A0A1F7XU38_9BACT</name>
<proteinExistence type="predicted"/>
<protein>
    <submittedName>
        <fullName evidence="1">Uncharacterized protein</fullName>
    </submittedName>
</protein>
<dbReference type="EMBL" id="MGGB01000046">
    <property type="protein sequence ID" value="OGM18553.1"/>
    <property type="molecule type" value="Genomic_DNA"/>
</dbReference>
<dbReference type="AlphaFoldDB" id="A0A1F7XU38"/>
<accession>A0A1F7XU38</accession>
<dbReference type="Proteomes" id="UP000178446">
    <property type="component" value="Unassembled WGS sequence"/>
</dbReference>
<reference evidence="1 2" key="1">
    <citation type="journal article" date="2016" name="Nat. Commun.">
        <title>Thousands of microbial genomes shed light on interconnected biogeochemical processes in an aquifer system.</title>
        <authorList>
            <person name="Anantharaman K."/>
            <person name="Brown C.T."/>
            <person name="Hug L.A."/>
            <person name="Sharon I."/>
            <person name="Castelle C.J."/>
            <person name="Probst A.J."/>
            <person name="Thomas B.C."/>
            <person name="Singh A."/>
            <person name="Wilkins M.J."/>
            <person name="Karaoz U."/>
            <person name="Brodie E.L."/>
            <person name="Williams K.H."/>
            <person name="Hubbard S.S."/>
            <person name="Banfield J.F."/>
        </authorList>
    </citation>
    <scope>NUCLEOTIDE SEQUENCE [LARGE SCALE GENOMIC DNA]</scope>
</reference>
<evidence type="ECO:0000313" key="2">
    <source>
        <dbReference type="Proteomes" id="UP000178446"/>
    </source>
</evidence>